<dbReference type="EMBL" id="VUND01000001">
    <property type="protein sequence ID" value="MST60011.1"/>
    <property type="molecule type" value="Genomic_DNA"/>
</dbReference>
<sequence>MSDLHKPGEDNRPAGKYVEVGPRGGAVPHPRKVTIDRGDRLPPTQEKGRKWVRKG</sequence>
<dbReference type="Pfam" id="PF14168">
    <property type="entry name" value="YjzC"/>
    <property type="match status" value="1"/>
</dbReference>
<protein>
    <submittedName>
        <fullName evidence="2">YjzC family protein</fullName>
    </submittedName>
</protein>
<dbReference type="Proteomes" id="UP000434342">
    <property type="component" value="Unassembled WGS sequence"/>
</dbReference>
<feature type="compositionally biased region" description="Basic and acidic residues" evidence="1">
    <location>
        <begin position="1"/>
        <end position="13"/>
    </location>
</feature>
<evidence type="ECO:0000313" key="3">
    <source>
        <dbReference type="Proteomes" id="UP000434342"/>
    </source>
</evidence>
<dbReference type="AlphaFoldDB" id="A0A6N7WVA6"/>
<dbReference type="InterPro" id="IPR025549">
    <property type="entry name" value="YjzC"/>
</dbReference>
<evidence type="ECO:0000313" key="2">
    <source>
        <dbReference type="EMBL" id="MST60011.1"/>
    </source>
</evidence>
<comment type="caution">
    <text evidence="2">The sequence shown here is derived from an EMBL/GenBank/DDBJ whole genome shotgun (WGS) entry which is preliminary data.</text>
</comment>
<reference evidence="2 3" key="1">
    <citation type="submission" date="2019-08" db="EMBL/GenBank/DDBJ databases">
        <title>In-depth cultivation of the pig gut microbiome towards novel bacterial diversity and tailored functional studies.</title>
        <authorList>
            <person name="Wylensek D."/>
            <person name="Hitch T.C.A."/>
            <person name="Clavel T."/>
        </authorList>
    </citation>
    <scope>NUCLEOTIDE SEQUENCE [LARGE SCALE GENOMIC DNA]</scope>
    <source>
        <strain evidence="2 3">WB01_CNA04</strain>
    </source>
</reference>
<organism evidence="2 3">
    <name type="scientific">Parafannyhessea umbonata</name>
    <dbReference type="NCBI Taxonomy" id="604330"/>
    <lineage>
        <taxon>Bacteria</taxon>
        <taxon>Bacillati</taxon>
        <taxon>Actinomycetota</taxon>
        <taxon>Coriobacteriia</taxon>
        <taxon>Coriobacteriales</taxon>
        <taxon>Atopobiaceae</taxon>
        <taxon>Parafannyhessea</taxon>
    </lineage>
</organism>
<proteinExistence type="predicted"/>
<accession>A0A6N7WVA6</accession>
<evidence type="ECO:0000256" key="1">
    <source>
        <dbReference type="SAM" id="MobiDB-lite"/>
    </source>
</evidence>
<feature type="region of interest" description="Disordered" evidence="1">
    <location>
        <begin position="1"/>
        <end position="55"/>
    </location>
</feature>
<dbReference type="RefSeq" id="WP_154540073.1">
    <property type="nucleotide sequence ID" value="NZ_JBQKGK010000002.1"/>
</dbReference>
<name>A0A6N7WVA6_9ACTN</name>
<gene>
    <name evidence="2" type="ORF">FYJ69_03635</name>
</gene>